<proteinExistence type="predicted"/>
<reference evidence="1 2" key="1">
    <citation type="submission" date="2018-05" db="EMBL/GenBank/DDBJ databases">
        <title>Streptomyces venezuelae.</title>
        <authorList>
            <person name="Kim W."/>
            <person name="Lee N."/>
            <person name="Cho B.-K."/>
        </authorList>
    </citation>
    <scope>NUCLEOTIDE SEQUENCE [LARGE SCALE GENOMIC DNA]</scope>
    <source>
        <strain evidence="1 2">ATCC 14585</strain>
    </source>
</reference>
<evidence type="ECO:0000313" key="2">
    <source>
        <dbReference type="Proteomes" id="UP000324015"/>
    </source>
</evidence>
<accession>A0A5P2CQN9</accession>
<dbReference type="Proteomes" id="UP000324015">
    <property type="component" value="Chromosome"/>
</dbReference>
<protein>
    <submittedName>
        <fullName evidence="1">Uncharacterized protein</fullName>
    </submittedName>
</protein>
<dbReference type="EMBL" id="CP029191">
    <property type="protein sequence ID" value="QES45224.1"/>
    <property type="molecule type" value="Genomic_DNA"/>
</dbReference>
<name>A0A5P2CQN9_STRVZ</name>
<organism evidence="1 2">
    <name type="scientific">Streptomyces venezuelae</name>
    <dbReference type="NCBI Taxonomy" id="54571"/>
    <lineage>
        <taxon>Bacteria</taxon>
        <taxon>Bacillati</taxon>
        <taxon>Actinomycetota</taxon>
        <taxon>Actinomycetes</taxon>
        <taxon>Kitasatosporales</taxon>
        <taxon>Streptomycetaceae</taxon>
        <taxon>Streptomyces</taxon>
    </lineage>
</organism>
<dbReference type="AlphaFoldDB" id="A0A5P2CQN9"/>
<sequence length="65" mass="6930">MSSPFTRPDAPAQPPGGVRRFEAAYTSECETCGFEITPGDRAGYIDDDAYASCEDCCDEAEDNGA</sequence>
<evidence type="ECO:0000313" key="1">
    <source>
        <dbReference type="EMBL" id="QES45224.1"/>
    </source>
</evidence>
<gene>
    <name evidence="1" type="ORF">DEJ49_33330</name>
</gene>
<dbReference type="RefSeq" id="WP_150187536.1">
    <property type="nucleotide sequence ID" value="NZ_CP029191.1"/>
</dbReference>